<dbReference type="AlphaFoldDB" id="A0A5C8URW3"/>
<organism evidence="3 4">
    <name type="scientific">Lacisediminihabitans profunda</name>
    <dbReference type="NCBI Taxonomy" id="2594790"/>
    <lineage>
        <taxon>Bacteria</taxon>
        <taxon>Bacillati</taxon>
        <taxon>Actinomycetota</taxon>
        <taxon>Actinomycetes</taxon>
        <taxon>Micrococcales</taxon>
        <taxon>Microbacteriaceae</taxon>
        <taxon>Lacisediminihabitans</taxon>
    </lineage>
</organism>
<dbReference type="InterPro" id="IPR014710">
    <property type="entry name" value="RmlC-like_jellyroll"/>
</dbReference>
<dbReference type="Gene3D" id="2.60.120.10">
    <property type="entry name" value="Jelly Rolls"/>
    <property type="match status" value="2"/>
</dbReference>
<evidence type="ECO:0000313" key="3">
    <source>
        <dbReference type="EMBL" id="TXN30977.1"/>
    </source>
</evidence>
<dbReference type="CDD" id="cd07010">
    <property type="entry name" value="cupin_PMI_type_I_N_bac"/>
    <property type="match status" value="1"/>
</dbReference>
<gene>
    <name evidence="3" type="ORF">FVP33_05095</name>
</gene>
<keyword evidence="2" id="KW-0862">Zinc</keyword>
<evidence type="ECO:0000256" key="2">
    <source>
        <dbReference type="ARBA" id="ARBA00022833"/>
    </source>
</evidence>
<dbReference type="EMBL" id="VRMG01000005">
    <property type="protein sequence ID" value="TXN30977.1"/>
    <property type="molecule type" value="Genomic_DNA"/>
</dbReference>
<reference evidence="3 4" key="1">
    <citation type="submission" date="2019-08" db="EMBL/GenBank/DDBJ databases">
        <title>Bacterial whole genome sequence for Glaciihabitans sp. CHu50b-6-2.</title>
        <authorList>
            <person name="Jin L."/>
        </authorList>
    </citation>
    <scope>NUCLEOTIDE SEQUENCE [LARGE SCALE GENOMIC DNA]</scope>
    <source>
        <strain evidence="3 4">CHu50b-6-2</strain>
    </source>
</reference>
<evidence type="ECO:0000313" key="4">
    <source>
        <dbReference type="Proteomes" id="UP000321379"/>
    </source>
</evidence>
<dbReference type="GO" id="GO:0046872">
    <property type="term" value="F:metal ion binding"/>
    <property type="evidence" value="ECO:0007669"/>
    <property type="project" value="UniProtKB-KW"/>
</dbReference>
<evidence type="ECO:0000256" key="1">
    <source>
        <dbReference type="ARBA" id="ARBA00022723"/>
    </source>
</evidence>
<dbReference type="InterPro" id="IPR051804">
    <property type="entry name" value="Carb_Metab_Reg_Kinase/Isom"/>
</dbReference>
<dbReference type="InterPro" id="IPR011051">
    <property type="entry name" value="RmlC_Cupin_sf"/>
</dbReference>
<keyword evidence="1" id="KW-0479">Metal-binding</keyword>
<keyword evidence="3" id="KW-0808">Transferase</keyword>
<dbReference type="PANTHER" id="PTHR42742">
    <property type="entry name" value="TRANSCRIPTIONAL REPRESSOR MPRA"/>
    <property type="match status" value="1"/>
</dbReference>
<comment type="caution">
    <text evidence="3">The sequence shown here is derived from an EMBL/GenBank/DDBJ whole genome shotgun (WGS) entry which is preliminary data.</text>
</comment>
<dbReference type="RefSeq" id="WP_147782563.1">
    <property type="nucleotide sequence ID" value="NZ_VRMG01000005.1"/>
</dbReference>
<name>A0A5C8URW3_9MICO</name>
<keyword evidence="3" id="KW-0418">Kinase</keyword>
<dbReference type="Proteomes" id="UP000321379">
    <property type="component" value="Unassembled WGS sequence"/>
</dbReference>
<proteinExistence type="predicted"/>
<dbReference type="PANTHER" id="PTHR42742:SF3">
    <property type="entry name" value="FRUCTOKINASE"/>
    <property type="match status" value="1"/>
</dbReference>
<dbReference type="GO" id="GO:0016301">
    <property type="term" value="F:kinase activity"/>
    <property type="evidence" value="ECO:0007669"/>
    <property type="project" value="UniProtKB-KW"/>
</dbReference>
<protein>
    <submittedName>
        <fullName evidence="3">Carbohydrate kinase</fullName>
    </submittedName>
</protein>
<keyword evidence="4" id="KW-1185">Reference proteome</keyword>
<sequence length="334" mass="35124">MSRYGTDPIHLPANQPADRFYRGGSRISDFRSGPPAAPFTPEDWVGSTTSVRGHAPVGQTRLPDGELLADAVSSDPLGWLGAAHVERFGADTMLLVKLLDAGQRLPIHAHPDGGFAAEHLAAAHGKAEAWYILSPGTVHLGLRESIDLAELRGLVDGQQTERMLGLLHAIDVAPNDTVYVPPGLLHAIGPGILLAEVQEPEDLSILLEWTGFELDGAADGHLGLGFELALSAVDTSGWSRDAILSLVRQVDSDGPVLPAASAGYFRLDRVSRPQTLPAGFAVLIALEGSMTLTTENGATLELSRGTTTLVPFAAGAMSIDGEGVVIVARPPIAR</sequence>
<dbReference type="SUPFAM" id="SSF51182">
    <property type="entry name" value="RmlC-like cupins"/>
    <property type="match status" value="1"/>
</dbReference>
<accession>A0A5C8URW3</accession>